<name>A0A7J9BDN8_GOSGO</name>
<sequence length="44" mass="5157">MVFHKQSKCLIACRRKFQKLVLSMVENSSGDESDDEKEKKEILQ</sequence>
<comment type="caution">
    <text evidence="1">The sequence shown here is derived from an EMBL/GenBank/DDBJ whole genome shotgun (WGS) entry which is preliminary data.</text>
</comment>
<evidence type="ECO:0000313" key="2">
    <source>
        <dbReference type="Proteomes" id="UP000593579"/>
    </source>
</evidence>
<keyword evidence="2" id="KW-1185">Reference proteome</keyword>
<feature type="non-terminal residue" evidence="1">
    <location>
        <position position="44"/>
    </location>
</feature>
<reference evidence="1 2" key="1">
    <citation type="journal article" date="2019" name="Genome Biol. Evol.">
        <title>Insights into the evolution of the New World diploid cottons (Gossypium, subgenus Houzingenia) based on genome sequencing.</title>
        <authorList>
            <person name="Grover C.E."/>
            <person name="Arick M.A. 2nd"/>
            <person name="Thrash A."/>
            <person name="Conover J.L."/>
            <person name="Sanders W.S."/>
            <person name="Peterson D.G."/>
            <person name="Frelichowski J.E."/>
            <person name="Scheffler J.A."/>
            <person name="Scheffler B.E."/>
            <person name="Wendel J.F."/>
        </authorList>
    </citation>
    <scope>NUCLEOTIDE SEQUENCE [LARGE SCALE GENOMIC DNA]</scope>
    <source>
        <strain evidence="1">5</strain>
        <tissue evidence="1">Leaf</tissue>
    </source>
</reference>
<evidence type="ECO:0000313" key="1">
    <source>
        <dbReference type="EMBL" id="MBA0734342.1"/>
    </source>
</evidence>
<protein>
    <submittedName>
        <fullName evidence="1">Uncharacterized protein</fullName>
    </submittedName>
</protein>
<organism evidence="1 2">
    <name type="scientific">Gossypium gossypioides</name>
    <name type="common">Mexican cotton</name>
    <name type="synonym">Selera gossypioides</name>
    <dbReference type="NCBI Taxonomy" id="34282"/>
    <lineage>
        <taxon>Eukaryota</taxon>
        <taxon>Viridiplantae</taxon>
        <taxon>Streptophyta</taxon>
        <taxon>Embryophyta</taxon>
        <taxon>Tracheophyta</taxon>
        <taxon>Spermatophyta</taxon>
        <taxon>Magnoliopsida</taxon>
        <taxon>eudicotyledons</taxon>
        <taxon>Gunneridae</taxon>
        <taxon>Pentapetalae</taxon>
        <taxon>rosids</taxon>
        <taxon>malvids</taxon>
        <taxon>Malvales</taxon>
        <taxon>Malvaceae</taxon>
        <taxon>Malvoideae</taxon>
        <taxon>Gossypium</taxon>
    </lineage>
</organism>
<dbReference type="Proteomes" id="UP000593579">
    <property type="component" value="Unassembled WGS sequence"/>
</dbReference>
<dbReference type="EMBL" id="JABEZY010000002">
    <property type="protein sequence ID" value="MBA0734342.1"/>
    <property type="molecule type" value="Genomic_DNA"/>
</dbReference>
<proteinExistence type="predicted"/>
<gene>
    <name evidence="1" type="ORF">Gogos_018268</name>
</gene>
<accession>A0A7J9BDN8</accession>
<dbReference type="AlphaFoldDB" id="A0A7J9BDN8"/>
<dbReference type="OrthoDB" id="994583at2759"/>